<reference evidence="1 2" key="1">
    <citation type="submission" date="2024-11" db="EMBL/GenBank/DDBJ databases">
        <title>Adaptive evolution of stress response genes in parasites aligns with host niche diversity.</title>
        <authorList>
            <person name="Hahn C."/>
            <person name="Resl P."/>
        </authorList>
    </citation>
    <scope>NUCLEOTIDE SEQUENCE [LARGE SCALE GENOMIC DNA]</scope>
    <source>
        <strain evidence="1">EGGRZ-B1_66</strain>
        <tissue evidence="1">Body</tissue>
    </source>
</reference>
<feature type="non-terminal residue" evidence="1">
    <location>
        <position position="96"/>
    </location>
</feature>
<gene>
    <name evidence="1" type="ORF">Ciccas_014486</name>
</gene>
<dbReference type="AlphaFoldDB" id="A0ABD2PJ20"/>
<sequence length="96" mass="11291">MEREIRQIGRLANPDLSPREKWMEMQRIFPDEPSRRMFWLISMGLEESLKLKLRTHNENPSIEELISLAESEFKIRQIAKASREASGHTEIAAIRD</sequence>
<name>A0ABD2PJ20_9PLAT</name>
<protein>
    <submittedName>
        <fullName evidence="1">Uncharacterized protein</fullName>
    </submittedName>
</protein>
<dbReference type="Proteomes" id="UP001626550">
    <property type="component" value="Unassembled WGS sequence"/>
</dbReference>
<dbReference type="EMBL" id="JBJKFK010008654">
    <property type="protein sequence ID" value="KAL3307015.1"/>
    <property type="molecule type" value="Genomic_DNA"/>
</dbReference>
<proteinExistence type="predicted"/>
<organism evidence="1 2">
    <name type="scientific">Cichlidogyrus casuarinus</name>
    <dbReference type="NCBI Taxonomy" id="1844966"/>
    <lineage>
        <taxon>Eukaryota</taxon>
        <taxon>Metazoa</taxon>
        <taxon>Spiralia</taxon>
        <taxon>Lophotrochozoa</taxon>
        <taxon>Platyhelminthes</taxon>
        <taxon>Monogenea</taxon>
        <taxon>Monopisthocotylea</taxon>
        <taxon>Dactylogyridea</taxon>
        <taxon>Ancyrocephalidae</taxon>
        <taxon>Cichlidogyrus</taxon>
    </lineage>
</organism>
<keyword evidence="2" id="KW-1185">Reference proteome</keyword>
<evidence type="ECO:0000313" key="1">
    <source>
        <dbReference type="EMBL" id="KAL3307015.1"/>
    </source>
</evidence>
<accession>A0ABD2PJ20</accession>
<comment type="caution">
    <text evidence="1">The sequence shown here is derived from an EMBL/GenBank/DDBJ whole genome shotgun (WGS) entry which is preliminary data.</text>
</comment>
<evidence type="ECO:0000313" key="2">
    <source>
        <dbReference type="Proteomes" id="UP001626550"/>
    </source>
</evidence>